<dbReference type="RefSeq" id="WP_212399969.1">
    <property type="nucleotide sequence ID" value="NZ_JAFCJH010000061.1"/>
</dbReference>
<dbReference type="SUPFAM" id="SSF54909">
    <property type="entry name" value="Dimeric alpha+beta barrel"/>
    <property type="match status" value="1"/>
</dbReference>
<evidence type="ECO:0000313" key="2">
    <source>
        <dbReference type="EMBL" id="MBR0800740.1"/>
    </source>
</evidence>
<proteinExistence type="predicted"/>
<dbReference type="PANTHER" id="PTHR41521">
    <property type="match status" value="1"/>
</dbReference>
<reference evidence="3" key="1">
    <citation type="journal article" date="2021" name="ISME J.">
        <title>Evolutionary origin and ecological implication of a unique nif island in free-living Bradyrhizobium lineages.</title>
        <authorList>
            <person name="Tao J."/>
        </authorList>
    </citation>
    <scope>NUCLEOTIDE SEQUENCE [LARGE SCALE GENOMIC DNA]</scope>
    <source>
        <strain evidence="3">SZCCT0434</strain>
    </source>
</reference>
<protein>
    <submittedName>
        <fullName evidence="2">DUF1330 domain-containing protein</fullName>
    </submittedName>
</protein>
<organism evidence="2 3">
    <name type="scientific">Bradyrhizobium jicamae</name>
    <dbReference type="NCBI Taxonomy" id="280332"/>
    <lineage>
        <taxon>Bacteria</taxon>
        <taxon>Pseudomonadati</taxon>
        <taxon>Pseudomonadota</taxon>
        <taxon>Alphaproteobacteria</taxon>
        <taxon>Hyphomicrobiales</taxon>
        <taxon>Nitrobacteraceae</taxon>
        <taxon>Bradyrhizobium</taxon>
    </lineage>
</organism>
<feature type="domain" description="DUF1330" evidence="1">
    <location>
        <begin position="3"/>
        <end position="93"/>
    </location>
</feature>
<dbReference type="Proteomes" id="UP001315278">
    <property type="component" value="Unassembled WGS sequence"/>
</dbReference>
<dbReference type="Gene3D" id="3.30.70.100">
    <property type="match status" value="1"/>
</dbReference>
<name>A0ABS5FVI6_9BRAD</name>
<dbReference type="PANTHER" id="PTHR41521:SF4">
    <property type="entry name" value="BLR0684 PROTEIN"/>
    <property type="match status" value="1"/>
</dbReference>
<keyword evidence="3" id="KW-1185">Reference proteome</keyword>
<evidence type="ECO:0000259" key="1">
    <source>
        <dbReference type="Pfam" id="PF07045"/>
    </source>
</evidence>
<accession>A0ABS5FVI6</accession>
<dbReference type="EMBL" id="JAFCJH010000061">
    <property type="protein sequence ID" value="MBR0800740.1"/>
    <property type="molecule type" value="Genomic_DNA"/>
</dbReference>
<comment type="caution">
    <text evidence="2">The sequence shown here is derived from an EMBL/GenBank/DDBJ whole genome shotgun (WGS) entry which is preliminary data.</text>
</comment>
<sequence length="96" mass="10586">MPKGYFLSEVDVANTEAYEAYRTRVLPTVEKFGGRFLVRGGQPQAIEGGGFANRVIVIEFDSPEQVMAWYNCSEYQAIVPIRHANATTRAACLIGA</sequence>
<evidence type="ECO:0000313" key="3">
    <source>
        <dbReference type="Proteomes" id="UP001315278"/>
    </source>
</evidence>
<gene>
    <name evidence="2" type="ORF">JQ615_35805</name>
</gene>
<dbReference type="Pfam" id="PF07045">
    <property type="entry name" value="DUF1330"/>
    <property type="match status" value="1"/>
</dbReference>
<dbReference type="InterPro" id="IPR010753">
    <property type="entry name" value="DUF1330"/>
</dbReference>
<dbReference type="InterPro" id="IPR011008">
    <property type="entry name" value="Dimeric_a/b-barrel"/>
</dbReference>